<dbReference type="RefSeq" id="WP_155174210.1">
    <property type="nucleotide sequence ID" value="NZ_BAAAFL010000068.1"/>
</dbReference>
<evidence type="ECO:0000313" key="5">
    <source>
        <dbReference type="EMBL" id="MTI27207.1"/>
    </source>
</evidence>
<dbReference type="Gene3D" id="3.40.50.300">
    <property type="entry name" value="P-loop containing nucleotide triphosphate hydrolases"/>
    <property type="match status" value="1"/>
</dbReference>
<evidence type="ECO:0000256" key="2">
    <source>
        <dbReference type="ARBA" id="ARBA00022741"/>
    </source>
</evidence>
<dbReference type="GO" id="GO:0005524">
    <property type="term" value="F:ATP binding"/>
    <property type="evidence" value="ECO:0007669"/>
    <property type="project" value="UniProtKB-KW"/>
</dbReference>
<dbReference type="EMBL" id="SMLW01000617">
    <property type="protein sequence ID" value="MTI27207.1"/>
    <property type="molecule type" value="Genomic_DNA"/>
</dbReference>
<keyword evidence="2" id="KW-0547">Nucleotide-binding</keyword>
<dbReference type="InterPro" id="IPR027417">
    <property type="entry name" value="P-loop_NTPase"/>
</dbReference>
<accession>A0ABW9RU30</accession>
<dbReference type="PANTHER" id="PTHR42939">
    <property type="entry name" value="ABC TRANSPORTER ATP-BINDING PROTEIN ALBC-RELATED"/>
    <property type="match status" value="1"/>
</dbReference>
<gene>
    <name evidence="5" type="ORF">E1163_19790</name>
</gene>
<proteinExistence type="predicted"/>
<evidence type="ECO:0000259" key="4">
    <source>
        <dbReference type="PROSITE" id="PS50893"/>
    </source>
</evidence>
<dbReference type="SMART" id="SM00382">
    <property type="entry name" value="AAA"/>
    <property type="match status" value="1"/>
</dbReference>
<reference evidence="5 6" key="1">
    <citation type="submission" date="2019-02" db="EMBL/GenBank/DDBJ databases">
        <authorList>
            <person name="Goldberg S.R."/>
            <person name="Haltli B.A."/>
            <person name="Correa H."/>
            <person name="Russell K.G."/>
        </authorList>
    </citation>
    <scope>NUCLEOTIDE SEQUENCE [LARGE SCALE GENOMIC DNA]</scope>
    <source>
        <strain evidence="5 6">JCM 16186</strain>
    </source>
</reference>
<dbReference type="Proteomes" id="UP000798808">
    <property type="component" value="Unassembled WGS sequence"/>
</dbReference>
<dbReference type="InterPro" id="IPR051782">
    <property type="entry name" value="ABC_Transporter_VariousFunc"/>
</dbReference>
<comment type="caution">
    <text evidence="5">The sequence shown here is derived from an EMBL/GenBank/DDBJ whole genome shotgun (WGS) entry which is preliminary data.</text>
</comment>
<dbReference type="InterPro" id="IPR003593">
    <property type="entry name" value="AAA+_ATPase"/>
</dbReference>
<organism evidence="5 6">
    <name type="scientific">Fulvivirga kasyanovii</name>
    <dbReference type="NCBI Taxonomy" id="396812"/>
    <lineage>
        <taxon>Bacteria</taxon>
        <taxon>Pseudomonadati</taxon>
        <taxon>Bacteroidota</taxon>
        <taxon>Cytophagia</taxon>
        <taxon>Cytophagales</taxon>
        <taxon>Fulvivirgaceae</taxon>
        <taxon>Fulvivirga</taxon>
    </lineage>
</organism>
<dbReference type="CDD" id="cd03230">
    <property type="entry name" value="ABC_DR_subfamily_A"/>
    <property type="match status" value="1"/>
</dbReference>
<protein>
    <submittedName>
        <fullName evidence="5">ABC transporter ATP-binding protein</fullName>
    </submittedName>
</protein>
<name>A0ABW9RU30_9BACT</name>
<evidence type="ECO:0000256" key="3">
    <source>
        <dbReference type="ARBA" id="ARBA00022840"/>
    </source>
</evidence>
<keyword evidence="3 5" id="KW-0067">ATP-binding</keyword>
<dbReference type="PROSITE" id="PS50893">
    <property type="entry name" value="ABC_TRANSPORTER_2"/>
    <property type="match status" value="1"/>
</dbReference>
<dbReference type="Pfam" id="PF00005">
    <property type="entry name" value="ABC_tran"/>
    <property type="match status" value="1"/>
</dbReference>
<sequence length="243" mass="27352">MIAIKNLEKSFGKNKVLKGVDLEVKGQGIFAILGPNGSGKTTIIKSILGMVLPDAGEIVVGAEGVKGNWNYRKNISYLPQIAHFPENLKVKELLRMVKDIRGQEGNEQPLIERFKLEGFMNSRLRNLSGGTRQKVNIVLCFMFNSPYIILDEPTSGLDPVAMITLRELIQEERAKGKVILLTTHIMDIVEEMADEIVFLLEGKIFFKGSLQDMRDMTGEMKLERSIANILLRNDKQYQEVLTT</sequence>
<dbReference type="SUPFAM" id="SSF52540">
    <property type="entry name" value="P-loop containing nucleoside triphosphate hydrolases"/>
    <property type="match status" value="1"/>
</dbReference>
<feature type="domain" description="ABC transporter" evidence="4">
    <location>
        <begin position="2"/>
        <end position="226"/>
    </location>
</feature>
<evidence type="ECO:0000313" key="6">
    <source>
        <dbReference type="Proteomes" id="UP000798808"/>
    </source>
</evidence>
<keyword evidence="6" id="KW-1185">Reference proteome</keyword>
<dbReference type="PANTHER" id="PTHR42939:SF1">
    <property type="entry name" value="ABC TRANSPORTER ATP-BINDING PROTEIN ALBC-RELATED"/>
    <property type="match status" value="1"/>
</dbReference>
<evidence type="ECO:0000256" key="1">
    <source>
        <dbReference type="ARBA" id="ARBA00022448"/>
    </source>
</evidence>
<dbReference type="InterPro" id="IPR003439">
    <property type="entry name" value="ABC_transporter-like_ATP-bd"/>
</dbReference>
<keyword evidence="1" id="KW-0813">Transport</keyword>